<proteinExistence type="predicted"/>
<dbReference type="InterPro" id="IPR036259">
    <property type="entry name" value="MFS_trans_sf"/>
</dbReference>
<feature type="transmembrane region" description="Helical" evidence="6">
    <location>
        <begin position="76"/>
        <end position="99"/>
    </location>
</feature>
<sequence length="423" mass="46355">MISIRSLKKFGLLGSLYVSQFMPFWFLYQALPLFMRQKGVSLETIGLLQLLALPISLNFLWSPLIDRYGFTRWGHYRFWIICFQLLIAAMTAICALLSVENNFTILLICITLISLFSASQDIATDALAIGLLKPNERGLGNAVQIVGNSLGSVVSGGGMLILFNYWGWAASLQTLALIMVLALVPIFLYRENVQKKQISINRQSDDLTDQSTVKLPVSYFQTFINFCRHPGMMNWLLILVLYSSSSHMAATMYRPLLVDIGLSLSDIGWLQGVVGTSAAAIGGIVGGLLISAWGRKRSLFLFSLLWATTMLTYLFPAFGFTSLPVIYLVAISPLFSIGIMSTATSTLMMDNSSLETPGTDYTLQSSVSIFASLGAGAISGVIAKAVAYRGIFSISLAIALISVLMIFQHFKGLPKNRSQGEHT</sequence>
<feature type="transmembrane region" description="Helical" evidence="6">
    <location>
        <begin position="388"/>
        <end position="407"/>
    </location>
</feature>
<dbReference type="Pfam" id="PF07690">
    <property type="entry name" value="MFS_1"/>
    <property type="match status" value="1"/>
</dbReference>
<evidence type="ECO:0000256" key="2">
    <source>
        <dbReference type="ARBA" id="ARBA00022448"/>
    </source>
</evidence>
<dbReference type="RefSeq" id="WP_263748306.1">
    <property type="nucleotide sequence ID" value="NZ_JAOWRF010000353.1"/>
</dbReference>
<feature type="transmembrane region" description="Helical" evidence="6">
    <location>
        <begin position="325"/>
        <end position="349"/>
    </location>
</feature>
<keyword evidence="3 6" id="KW-0812">Transmembrane</keyword>
<dbReference type="PANTHER" id="PTHR12778">
    <property type="entry name" value="SOLUTE CARRIER FAMILY 33 ACETYL-COA TRANSPORTER -RELATED"/>
    <property type="match status" value="1"/>
</dbReference>
<name>A0ABT3B5J7_9CYAN</name>
<evidence type="ECO:0000256" key="1">
    <source>
        <dbReference type="ARBA" id="ARBA00004651"/>
    </source>
</evidence>
<feature type="transmembrane region" description="Helical" evidence="6">
    <location>
        <begin position="46"/>
        <end position="64"/>
    </location>
</feature>
<organism evidence="8 9">
    <name type="scientific">Plectonema radiosum NIES-515</name>
    <dbReference type="NCBI Taxonomy" id="2986073"/>
    <lineage>
        <taxon>Bacteria</taxon>
        <taxon>Bacillati</taxon>
        <taxon>Cyanobacteriota</taxon>
        <taxon>Cyanophyceae</taxon>
        <taxon>Oscillatoriophycideae</taxon>
        <taxon>Oscillatoriales</taxon>
        <taxon>Microcoleaceae</taxon>
        <taxon>Plectonema</taxon>
    </lineage>
</organism>
<keyword evidence="4 6" id="KW-1133">Transmembrane helix</keyword>
<dbReference type="InterPro" id="IPR020846">
    <property type="entry name" value="MFS_dom"/>
</dbReference>
<keyword evidence="2" id="KW-0813">Transport</keyword>
<comment type="subcellular location">
    <subcellularLocation>
        <location evidence="1">Cell membrane</location>
        <topology evidence="1">Multi-pass membrane protein</topology>
    </subcellularLocation>
</comment>
<dbReference type="PANTHER" id="PTHR12778:SF10">
    <property type="entry name" value="MAJOR FACILITATOR SUPERFAMILY DOMAIN-CONTAINING PROTEIN 3"/>
    <property type="match status" value="1"/>
</dbReference>
<dbReference type="CDD" id="cd17485">
    <property type="entry name" value="MFS_MFSD3"/>
    <property type="match status" value="1"/>
</dbReference>
<evidence type="ECO:0000256" key="5">
    <source>
        <dbReference type="ARBA" id="ARBA00023136"/>
    </source>
</evidence>
<feature type="transmembrane region" description="Helical" evidence="6">
    <location>
        <begin position="168"/>
        <end position="189"/>
    </location>
</feature>
<reference evidence="8 9" key="1">
    <citation type="submission" date="2022-10" db="EMBL/GenBank/DDBJ databases">
        <title>Identification of biosynthetic pathway for the production of the potent trypsin inhibitor radiosumin.</title>
        <authorList>
            <person name="Fewer D.P."/>
            <person name="Delbaje E."/>
            <person name="Ouyang X."/>
            <person name="Agostino P.D."/>
            <person name="Wahlsten M."/>
            <person name="Jokela J."/>
            <person name="Permi P."/>
            <person name="Haapaniemi E."/>
            <person name="Koistinen H."/>
        </authorList>
    </citation>
    <scope>NUCLEOTIDE SEQUENCE [LARGE SCALE GENOMIC DNA]</scope>
    <source>
        <strain evidence="8 9">NIES-515</strain>
    </source>
</reference>
<feature type="transmembrane region" description="Helical" evidence="6">
    <location>
        <begin position="12"/>
        <end position="34"/>
    </location>
</feature>
<dbReference type="EMBL" id="JAOWRF010000353">
    <property type="protein sequence ID" value="MCV3216650.1"/>
    <property type="molecule type" value="Genomic_DNA"/>
</dbReference>
<feature type="transmembrane region" description="Helical" evidence="6">
    <location>
        <begin position="273"/>
        <end position="292"/>
    </location>
</feature>
<dbReference type="SUPFAM" id="SSF103473">
    <property type="entry name" value="MFS general substrate transporter"/>
    <property type="match status" value="1"/>
</dbReference>
<comment type="caution">
    <text evidence="8">The sequence shown here is derived from an EMBL/GenBank/DDBJ whole genome shotgun (WGS) entry which is preliminary data.</text>
</comment>
<evidence type="ECO:0000313" key="9">
    <source>
        <dbReference type="Proteomes" id="UP001526143"/>
    </source>
</evidence>
<dbReference type="InterPro" id="IPR004752">
    <property type="entry name" value="AmpG_permease/AT-1"/>
</dbReference>
<keyword evidence="5 6" id="KW-0472">Membrane</keyword>
<dbReference type="InterPro" id="IPR011701">
    <property type="entry name" value="MFS"/>
</dbReference>
<feature type="transmembrane region" description="Helical" evidence="6">
    <location>
        <begin position="361"/>
        <end position="382"/>
    </location>
</feature>
<dbReference type="PROSITE" id="PS50850">
    <property type="entry name" value="MFS"/>
    <property type="match status" value="1"/>
</dbReference>
<feature type="transmembrane region" description="Helical" evidence="6">
    <location>
        <begin position="299"/>
        <end position="319"/>
    </location>
</feature>
<dbReference type="Gene3D" id="1.20.1250.20">
    <property type="entry name" value="MFS general substrate transporter like domains"/>
    <property type="match status" value="1"/>
</dbReference>
<evidence type="ECO:0000256" key="6">
    <source>
        <dbReference type="SAM" id="Phobius"/>
    </source>
</evidence>
<dbReference type="Proteomes" id="UP001526143">
    <property type="component" value="Unassembled WGS sequence"/>
</dbReference>
<feature type="transmembrane region" description="Helical" evidence="6">
    <location>
        <begin position="105"/>
        <end position="132"/>
    </location>
</feature>
<evidence type="ECO:0000256" key="3">
    <source>
        <dbReference type="ARBA" id="ARBA00022692"/>
    </source>
</evidence>
<accession>A0ABT3B5J7</accession>
<gene>
    <name evidence="8" type="ORF">OGM63_24630</name>
</gene>
<feature type="transmembrane region" description="Helical" evidence="6">
    <location>
        <begin position="235"/>
        <end position="253"/>
    </location>
</feature>
<protein>
    <submittedName>
        <fullName evidence="8">MFS transporter</fullName>
    </submittedName>
</protein>
<keyword evidence="9" id="KW-1185">Reference proteome</keyword>
<evidence type="ECO:0000259" key="7">
    <source>
        <dbReference type="PROSITE" id="PS50850"/>
    </source>
</evidence>
<evidence type="ECO:0000313" key="8">
    <source>
        <dbReference type="EMBL" id="MCV3216650.1"/>
    </source>
</evidence>
<evidence type="ECO:0000256" key="4">
    <source>
        <dbReference type="ARBA" id="ARBA00022989"/>
    </source>
</evidence>
<feature type="domain" description="Major facilitator superfamily (MFS) profile" evidence="7">
    <location>
        <begin position="1"/>
        <end position="414"/>
    </location>
</feature>